<protein>
    <recommendedName>
        <fullName evidence="2">Integrase catalytic domain-containing protein</fullName>
    </recommendedName>
</protein>
<dbReference type="InterPro" id="IPR043502">
    <property type="entry name" value="DNA/RNA_pol_sf"/>
</dbReference>
<feature type="compositionally biased region" description="Polar residues" evidence="1">
    <location>
        <begin position="88"/>
        <end position="97"/>
    </location>
</feature>
<dbReference type="Gene3D" id="3.30.420.10">
    <property type="entry name" value="Ribonuclease H-like superfamily/Ribonuclease H"/>
    <property type="match status" value="1"/>
</dbReference>
<keyword evidence="4" id="KW-1185">Reference proteome</keyword>
<dbReference type="InterPro" id="IPR001584">
    <property type="entry name" value="Integrase_cat-core"/>
</dbReference>
<sequence length="588" mass="66106">MYSDYLFDGDIDPESVPRLRLPRQTTVGLEDQVQSLQEKVAVLQGCLQDSLNLQRNLLEHWDEDIRTGRNRNPFPPRGKAAVATSTPYIPTSQNQWPGSGPNPASMRDGGNALQEKVEEACLERAETVKLLDLLQEFDELLDGRLGCTSLTKHVINSGDAKPINLLPYRTSPMKKRIIEKEIKKMLDEGIIEPAVGPSAAPIVIVPKPSDEVEPLDPLPHYAVLAGLDLRSLAPMMLNDHSQLRQLQLDDPETGPLLRDLENASGGGEERQQYVLQEGLLYFNDPKLFFWPLMNSDIKTYVITCKLCQFSKPSQRKPAGLMIPIHPQRPWEYVGVDYISPLPRTQNGNAYLLVLVDYFSKWVEANAVKEATAQVAASKFLCDIFARHGAPTYLISDRGSPFIAQFFEHVLSALGTKHRLTTAYHPQTNATERVNRTLETAIRSYVGDKHTSWDKYILQICFVLRTAPHESTGLSPAMMLYGLEMNTPLDLISQPTEEGMEDPEVAYPETLQASLQEAHDHAKAALDASHCRQKKYYDVRRHPVNYKPDDLVRVKTHPRSEAVANFTAKLAPLYSGPYRVTKKLSEVNY</sequence>
<dbReference type="SUPFAM" id="SSF53098">
    <property type="entry name" value="Ribonuclease H-like"/>
    <property type="match status" value="1"/>
</dbReference>
<dbReference type="Proteomes" id="UP001152622">
    <property type="component" value="Chromosome 11"/>
</dbReference>
<dbReference type="AlphaFoldDB" id="A0A9Q1EY53"/>
<dbReference type="GO" id="GO:0015074">
    <property type="term" value="P:DNA integration"/>
    <property type="evidence" value="ECO:0007669"/>
    <property type="project" value="InterPro"/>
</dbReference>
<gene>
    <name evidence="3" type="ORF">SKAU_G00286670</name>
</gene>
<reference evidence="3" key="1">
    <citation type="journal article" date="2023" name="Science">
        <title>Genome structures resolve the early diversification of teleost fishes.</title>
        <authorList>
            <person name="Parey E."/>
            <person name="Louis A."/>
            <person name="Montfort J."/>
            <person name="Bouchez O."/>
            <person name="Roques C."/>
            <person name="Iampietro C."/>
            <person name="Lluch J."/>
            <person name="Castinel A."/>
            <person name="Donnadieu C."/>
            <person name="Desvignes T."/>
            <person name="Floi Bucao C."/>
            <person name="Jouanno E."/>
            <person name="Wen M."/>
            <person name="Mejri S."/>
            <person name="Dirks R."/>
            <person name="Jansen H."/>
            <person name="Henkel C."/>
            <person name="Chen W.J."/>
            <person name="Zahm M."/>
            <person name="Cabau C."/>
            <person name="Klopp C."/>
            <person name="Thompson A.W."/>
            <person name="Robinson-Rechavi M."/>
            <person name="Braasch I."/>
            <person name="Lecointre G."/>
            <person name="Bobe J."/>
            <person name="Postlethwait J.H."/>
            <person name="Berthelot C."/>
            <person name="Roest Crollius H."/>
            <person name="Guiguen Y."/>
        </authorList>
    </citation>
    <scope>NUCLEOTIDE SEQUENCE</scope>
    <source>
        <strain evidence="3">WJC10195</strain>
    </source>
</reference>
<dbReference type="InterPro" id="IPR012337">
    <property type="entry name" value="RNaseH-like_sf"/>
</dbReference>
<dbReference type="Pfam" id="PF00665">
    <property type="entry name" value="rve"/>
    <property type="match status" value="1"/>
</dbReference>
<name>A0A9Q1EY53_SYNKA</name>
<dbReference type="InterPro" id="IPR036397">
    <property type="entry name" value="RNaseH_sf"/>
</dbReference>
<dbReference type="GO" id="GO:0003676">
    <property type="term" value="F:nucleic acid binding"/>
    <property type="evidence" value="ECO:0007669"/>
    <property type="project" value="InterPro"/>
</dbReference>
<organism evidence="3 4">
    <name type="scientific">Synaphobranchus kaupii</name>
    <name type="common">Kaup's arrowtooth eel</name>
    <dbReference type="NCBI Taxonomy" id="118154"/>
    <lineage>
        <taxon>Eukaryota</taxon>
        <taxon>Metazoa</taxon>
        <taxon>Chordata</taxon>
        <taxon>Craniata</taxon>
        <taxon>Vertebrata</taxon>
        <taxon>Euteleostomi</taxon>
        <taxon>Actinopterygii</taxon>
        <taxon>Neopterygii</taxon>
        <taxon>Teleostei</taxon>
        <taxon>Anguilliformes</taxon>
        <taxon>Synaphobranchidae</taxon>
        <taxon>Synaphobranchus</taxon>
    </lineage>
</organism>
<feature type="domain" description="Integrase catalytic" evidence="2">
    <location>
        <begin position="325"/>
        <end position="483"/>
    </location>
</feature>
<feature type="region of interest" description="Disordered" evidence="1">
    <location>
        <begin position="88"/>
        <end position="109"/>
    </location>
</feature>
<dbReference type="SUPFAM" id="SSF56672">
    <property type="entry name" value="DNA/RNA polymerases"/>
    <property type="match status" value="1"/>
</dbReference>
<accession>A0A9Q1EY53</accession>
<dbReference type="Gene3D" id="3.10.10.10">
    <property type="entry name" value="HIV Type 1 Reverse Transcriptase, subunit A, domain 1"/>
    <property type="match status" value="1"/>
</dbReference>
<dbReference type="PROSITE" id="PS50994">
    <property type="entry name" value="INTEGRASE"/>
    <property type="match status" value="1"/>
</dbReference>
<evidence type="ECO:0000313" key="4">
    <source>
        <dbReference type="Proteomes" id="UP001152622"/>
    </source>
</evidence>
<evidence type="ECO:0000259" key="2">
    <source>
        <dbReference type="PROSITE" id="PS50994"/>
    </source>
</evidence>
<dbReference type="PANTHER" id="PTHR37984">
    <property type="entry name" value="PROTEIN CBG26694"/>
    <property type="match status" value="1"/>
</dbReference>
<dbReference type="OrthoDB" id="775972at2759"/>
<dbReference type="EMBL" id="JAINUF010000011">
    <property type="protein sequence ID" value="KAJ8347266.1"/>
    <property type="molecule type" value="Genomic_DNA"/>
</dbReference>
<evidence type="ECO:0000256" key="1">
    <source>
        <dbReference type="SAM" id="MobiDB-lite"/>
    </source>
</evidence>
<comment type="caution">
    <text evidence="3">The sequence shown here is derived from an EMBL/GenBank/DDBJ whole genome shotgun (WGS) entry which is preliminary data.</text>
</comment>
<proteinExistence type="predicted"/>
<evidence type="ECO:0000313" key="3">
    <source>
        <dbReference type="EMBL" id="KAJ8347266.1"/>
    </source>
</evidence>
<dbReference type="FunFam" id="3.30.420.10:FF:000032">
    <property type="entry name" value="Retrovirus-related Pol polyprotein from transposon 297-like Protein"/>
    <property type="match status" value="1"/>
</dbReference>
<dbReference type="InterPro" id="IPR050951">
    <property type="entry name" value="Retrovirus_Pol_polyprotein"/>
</dbReference>
<dbReference type="PANTHER" id="PTHR37984:SF15">
    <property type="entry name" value="INTEGRASE CATALYTIC DOMAIN-CONTAINING PROTEIN"/>
    <property type="match status" value="1"/>
</dbReference>